<proteinExistence type="predicted"/>
<feature type="chain" id="PRO_5012441516" description="Glycine zipper" evidence="1">
    <location>
        <begin position="25"/>
        <end position="249"/>
    </location>
</feature>
<keyword evidence="1" id="KW-0732">Signal</keyword>
<gene>
    <name evidence="2" type="ORF">SAMN05428998_12679</name>
</gene>
<protein>
    <recommendedName>
        <fullName evidence="4">Glycine zipper</fullName>
    </recommendedName>
</protein>
<feature type="signal peptide" evidence="1">
    <location>
        <begin position="1"/>
        <end position="24"/>
    </location>
</feature>
<organism evidence="2 3">
    <name type="scientific">Tistlia consotensis USBA 355</name>
    <dbReference type="NCBI Taxonomy" id="560819"/>
    <lineage>
        <taxon>Bacteria</taxon>
        <taxon>Pseudomonadati</taxon>
        <taxon>Pseudomonadota</taxon>
        <taxon>Alphaproteobacteria</taxon>
        <taxon>Rhodospirillales</taxon>
        <taxon>Rhodovibrionaceae</taxon>
        <taxon>Tistlia</taxon>
    </lineage>
</organism>
<sequence>MVHYWGKRAAAACVVAAVVSACQPAPGGSSSATEANIDSADARQVATYSGKQYAKDYAVQGGLVGAAAGAGIGCLMGKLLFNNCAVGAAIGGLGGAAAGGAYGYSVGRETENIASRQVTEQAALAAADRELADAKAVETAAARVVREQTAKLDRLRAQAKTNVAKRGEYKQAIDEAKGFQAYLGGSVKRVSDSIEDIDKRIDLARQTDPNEAAKLSQKRAALEQTREGLSQRLDVLVATIGAHEQGLSS</sequence>
<evidence type="ECO:0000313" key="2">
    <source>
        <dbReference type="EMBL" id="SMF66128.1"/>
    </source>
</evidence>
<evidence type="ECO:0008006" key="4">
    <source>
        <dbReference type="Google" id="ProtNLM"/>
    </source>
</evidence>
<accession>A0A1Y6CNY0</accession>
<evidence type="ECO:0000256" key="1">
    <source>
        <dbReference type="SAM" id="SignalP"/>
    </source>
</evidence>
<evidence type="ECO:0000313" key="3">
    <source>
        <dbReference type="Proteomes" id="UP000192917"/>
    </source>
</evidence>
<dbReference type="Proteomes" id="UP000192917">
    <property type="component" value="Unassembled WGS sequence"/>
</dbReference>
<reference evidence="2 3" key="1">
    <citation type="submission" date="2017-04" db="EMBL/GenBank/DDBJ databases">
        <authorList>
            <person name="Afonso C.L."/>
            <person name="Miller P.J."/>
            <person name="Scott M.A."/>
            <person name="Spackman E."/>
            <person name="Goraichik I."/>
            <person name="Dimitrov K.M."/>
            <person name="Suarez D.L."/>
            <person name="Swayne D.E."/>
        </authorList>
    </citation>
    <scope>NUCLEOTIDE SEQUENCE [LARGE SCALE GENOMIC DNA]</scope>
    <source>
        <strain evidence="2 3">USBA 355</strain>
    </source>
</reference>
<dbReference type="AlphaFoldDB" id="A0A1Y6CNY0"/>
<dbReference type="PROSITE" id="PS51257">
    <property type="entry name" value="PROKAR_LIPOPROTEIN"/>
    <property type="match status" value="1"/>
</dbReference>
<keyword evidence="3" id="KW-1185">Reference proteome</keyword>
<dbReference type="RefSeq" id="WP_085125339.1">
    <property type="nucleotide sequence ID" value="NZ_FWZX01000026.1"/>
</dbReference>
<dbReference type="STRING" id="560819.SAMN05428998_12679"/>
<name>A0A1Y6CNY0_9PROT</name>
<dbReference type="EMBL" id="FWZX01000026">
    <property type="protein sequence ID" value="SMF66128.1"/>
    <property type="molecule type" value="Genomic_DNA"/>
</dbReference>